<proteinExistence type="predicted"/>
<dbReference type="AlphaFoldDB" id="A0A0P0VWL9"/>
<gene>
    <name evidence="1" type="ordered locus">Os03g0312350</name>
    <name evidence="1" type="ORF">OSNPB_030312350</name>
</gene>
<dbReference type="Proteomes" id="UP000059680">
    <property type="component" value="Chromosome 3"/>
</dbReference>
<reference evidence="2" key="1">
    <citation type="journal article" date="2005" name="Nature">
        <title>The map-based sequence of the rice genome.</title>
        <authorList>
            <consortium name="International rice genome sequencing project (IRGSP)"/>
            <person name="Matsumoto T."/>
            <person name="Wu J."/>
            <person name="Kanamori H."/>
            <person name="Katayose Y."/>
            <person name="Fujisawa M."/>
            <person name="Namiki N."/>
            <person name="Mizuno H."/>
            <person name="Yamamoto K."/>
            <person name="Antonio B.A."/>
            <person name="Baba T."/>
            <person name="Sakata K."/>
            <person name="Nagamura Y."/>
            <person name="Aoki H."/>
            <person name="Arikawa K."/>
            <person name="Arita K."/>
            <person name="Bito T."/>
            <person name="Chiden Y."/>
            <person name="Fujitsuka N."/>
            <person name="Fukunaka R."/>
            <person name="Hamada M."/>
            <person name="Harada C."/>
            <person name="Hayashi A."/>
            <person name="Hijishita S."/>
            <person name="Honda M."/>
            <person name="Hosokawa S."/>
            <person name="Ichikawa Y."/>
            <person name="Idonuma A."/>
            <person name="Iijima M."/>
            <person name="Ikeda M."/>
            <person name="Ikeno M."/>
            <person name="Ito K."/>
            <person name="Ito S."/>
            <person name="Ito T."/>
            <person name="Ito Y."/>
            <person name="Ito Y."/>
            <person name="Iwabuchi A."/>
            <person name="Kamiya K."/>
            <person name="Karasawa W."/>
            <person name="Kurita K."/>
            <person name="Katagiri S."/>
            <person name="Kikuta A."/>
            <person name="Kobayashi H."/>
            <person name="Kobayashi N."/>
            <person name="Machita K."/>
            <person name="Maehara T."/>
            <person name="Masukawa M."/>
            <person name="Mizubayashi T."/>
            <person name="Mukai Y."/>
            <person name="Nagasaki H."/>
            <person name="Nagata Y."/>
            <person name="Naito S."/>
            <person name="Nakashima M."/>
            <person name="Nakama Y."/>
            <person name="Nakamichi Y."/>
            <person name="Nakamura M."/>
            <person name="Meguro A."/>
            <person name="Negishi M."/>
            <person name="Ohta I."/>
            <person name="Ohta T."/>
            <person name="Okamoto M."/>
            <person name="Ono N."/>
            <person name="Saji S."/>
            <person name="Sakaguchi M."/>
            <person name="Sakai K."/>
            <person name="Shibata M."/>
            <person name="Shimokawa T."/>
            <person name="Song J."/>
            <person name="Takazaki Y."/>
            <person name="Terasawa K."/>
            <person name="Tsugane M."/>
            <person name="Tsuji K."/>
            <person name="Ueda S."/>
            <person name="Waki K."/>
            <person name="Yamagata H."/>
            <person name="Yamamoto M."/>
            <person name="Yamamoto S."/>
            <person name="Yamane H."/>
            <person name="Yoshiki S."/>
            <person name="Yoshihara R."/>
            <person name="Yukawa K."/>
            <person name="Zhong H."/>
            <person name="Yano M."/>
            <person name="Yuan Q."/>
            <person name="Ouyang S."/>
            <person name="Liu J."/>
            <person name="Jones K.M."/>
            <person name="Gansberger K."/>
            <person name="Moffat K."/>
            <person name="Hill J."/>
            <person name="Bera J."/>
            <person name="Fadrosh D."/>
            <person name="Jin S."/>
            <person name="Johri S."/>
            <person name="Kim M."/>
            <person name="Overton L."/>
            <person name="Reardon M."/>
            <person name="Tsitrin T."/>
            <person name="Vuong H."/>
            <person name="Weaver B."/>
            <person name="Ciecko A."/>
            <person name="Tallon L."/>
            <person name="Jackson J."/>
            <person name="Pai G."/>
            <person name="Aken S.V."/>
            <person name="Utterback T."/>
            <person name="Reidmuller S."/>
            <person name="Feldblyum T."/>
            <person name="Hsiao J."/>
            <person name="Zismann V."/>
            <person name="Iobst S."/>
            <person name="de Vazeille A.R."/>
            <person name="Buell C.R."/>
            <person name="Ying K."/>
            <person name="Li Y."/>
            <person name="Lu T."/>
            <person name="Huang Y."/>
            <person name="Zhao Q."/>
            <person name="Feng Q."/>
            <person name="Zhang L."/>
            <person name="Zhu J."/>
            <person name="Weng Q."/>
            <person name="Mu J."/>
            <person name="Lu Y."/>
            <person name="Fan D."/>
            <person name="Liu Y."/>
            <person name="Guan J."/>
            <person name="Zhang Y."/>
            <person name="Yu S."/>
            <person name="Liu X."/>
            <person name="Zhang Y."/>
            <person name="Hong G."/>
            <person name="Han B."/>
            <person name="Choisne N."/>
            <person name="Demange N."/>
            <person name="Orjeda G."/>
            <person name="Samain S."/>
            <person name="Cattolico L."/>
            <person name="Pelletier E."/>
            <person name="Couloux A."/>
            <person name="Segurens B."/>
            <person name="Wincker P."/>
            <person name="D'Hont A."/>
            <person name="Scarpelli C."/>
            <person name="Weissenbach J."/>
            <person name="Salanoubat M."/>
            <person name="Quetier F."/>
            <person name="Yu Y."/>
            <person name="Kim H.R."/>
            <person name="Rambo T."/>
            <person name="Currie J."/>
            <person name="Collura K."/>
            <person name="Luo M."/>
            <person name="Yang T."/>
            <person name="Ammiraju J.S.S."/>
            <person name="Engler F."/>
            <person name="Soderlund C."/>
            <person name="Wing R.A."/>
            <person name="Palmer L.E."/>
            <person name="de la Bastide M."/>
            <person name="Spiegel L."/>
            <person name="Nascimento L."/>
            <person name="Zutavern T."/>
            <person name="O'Shaughnessy A."/>
            <person name="Dike S."/>
            <person name="Dedhia N."/>
            <person name="Preston R."/>
            <person name="Balija V."/>
            <person name="McCombie W.R."/>
            <person name="Chow T."/>
            <person name="Chen H."/>
            <person name="Chung M."/>
            <person name="Chen C."/>
            <person name="Shaw J."/>
            <person name="Wu H."/>
            <person name="Hsiao K."/>
            <person name="Chao Y."/>
            <person name="Chu M."/>
            <person name="Cheng C."/>
            <person name="Hour A."/>
            <person name="Lee P."/>
            <person name="Lin S."/>
            <person name="Lin Y."/>
            <person name="Liou J."/>
            <person name="Liu S."/>
            <person name="Hsing Y."/>
            <person name="Raghuvanshi S."/>
            <person name="Mohanty A."/>
            <person name="Bharti A.K."/>
            <person name="Gaur A."/>
            <person name="Gupta V."/>
            <person name="Kumar D."/>
            <person name="Ravi V."/>
            <person name="Vij S."/>
            <person name="Kapur A."/>
            <person name="Khurana P."/>
            <person name="Khurana P."/>
            <person name="Khurana J.P."/>
            <person name="Tyagi A.K."/>
            <person name="Gaikwad K."/>
            <person name="Singh A."/>
            <person name="Dalal V."/>
            <person name="Srivastava S."/>
            <person name="Dixit A."/>
            <person name="Pal A.K."/>
            <person name="Ghazi I.A."/>
            <person name="Yadav M."/>
            <person name="Pandit A."/>
            <person name="Bhargava A."/>
            <person name="Sureshbabu K."/>
            <person name="Batra K."/>
            <person name="Sharma T.R."/>
            <person name="Mohapatra T."/>
            <person name="Singh N.K."/>
            <person name="Messing J."/>
            <person name="Nelson A.B."/>
            <person name="Fuks G."/>
            <person name="Kavchok S."/>
            <person name="Keizer G."/>
            <person name="Linton E."/>
            <person name="Llaca V."/>
            <person name="Song R."/>
            <person name="Tanyolac B."/>
            <person name="Young S."/>
            <person name="Ho-Il K."/>
            <person name="Hahn J.H."/>
            <person name="Sangsakoo G."/>
            <person name="Vanavichit A."/>
            <person name="de Mattos Luiz.A.T."/>
            <person name="Zimmer P.D."/>
            <person name="Malone G."/>
            <person name="Dellagostin O."/>
            <person name="de Oliveira A.C."/>
            <person name="Bevan M."/>
            <person name="Bancroft I."/>
            <person name="Minx P."/>
            <person name="Cordum H."/>
            <person name="Wilson R."/>
            <person name="Cheng Z."/>
            <person name="Jin W."/>
            <person name="Jiang J."/>
            <person name="Leong S.A."/>
            <person name="Iwama H."/>
            <person name="Gojobori T."/>
            <person name="Itoh T."/>
            <person name="Niimura Y."/>
            <person name="Fujii Y."/>
            <person name="Habara T."/>
            <person name="Sakai H."/>
            <person name="Sato Y."/>
            <person name="Wilson G."/>
            <person name="Kumar K."/>
            <person name="McCouch S."/>
            <person name="Juretic N."/>
            <person name="Hoen D."/>
            <person name="Wright S."/>
            <person name="Bruskiewich R."/>
            <person name="Bureau T."/>
            <person name="Miyao A."/>
            <person name="Hirochika H."/>
            <person name="Nishikawa T."/>
            <person name="Kadowaki K."/>
            <person name="Sugiura M."/>
            <person name="Burr B."/>
            <person name="Sasaki T."/>
        </authorList>
    </citation>
    <scope>NUCLEOTIDE SEQUENCE [LARGE SCALE GENOMIC DNA]</scope>
    <source>
        <strain evidence="2">cv. Nipponbare</strain>
    </source>
</reference>
<evidence type="ECO:0000313" key="1">
    <source>
        <dbReference type="EMBL" id="BAS83874.1"/>
    </source>
</evidence>
<dbReference type="EMBL" id="AP014959">
    <property type="protein sequence ID" value="BAS83874.1"/>
    <property type="molecule type" value="Genomic_DNA"/>
</dbReference>
<dbReference type="Gramene" id="Os03t0312350-00">
    <property type="protein sequence ID" value="Os03t0312350-00"/>
    <property type="gene ID" value="Os03g0312350"/>
</dbReference>
<reference evidence="1 2" key="3">
    <citation type="journal article" date="2013" name="Rice">
        <title>Improvement of the Oryza sativa Nipponbare reference genome using next generation sequence and optical map data.</title>
        <authorList>
            <person name="Kawahara Y."/>
            <person name="de la Bastide M."/>
            <person name="Hamilton J.P."/>
            <person name="Kanamori H."/>
            <person name="McCombie W.R."/>
            <person name="Ouyang S."/>
            <person name="Schwartz D.C."/>
            <person name="Tanaka T."/>
            <person name="Wu J."/>
            <person name="Zhou S."/>
            <person name="Childs K.L."/>
            <person name="Davidson R.M."/>
            <person name="Lin H."/>
            <person name="Quesada-Ocampo L."/>
            <person name="Vaillancourt B."/>
            <person name="Sakai H."/>
            <person name="Lee S.S."/>
            <person name="Kim J."/>
            <person name="Numa H."/>
            <person name="Itoh T."/>
            <person name="Buell C.R."/>
            <person name="Matsumoto T."/>
        </authorList>
    </citation>
    <scope>NUCLEOTIDE SEQUENCE [LARGE SCALE GENOMIC DNA]</scope>
    <source>
        <strain evidence="2">cv. Nipponbare</strain>
    </source>
</reference>
<name>A0A0P0VWL9_ORYSJ</name>
<keyword evidence="2" id="KW-1185">Reference proteome</keyword>
<reference evidence="1 2" key="2">
    <citation type="journal article" date="2013" name="Plant Cell Physiol.">
        <title>Rice Annotation Project Database (RAP-DB): an integrative and interactive database for rice genomics.</title>
        <authorList>
            <person name="Sakai H."/>
            <person name="Lee S.S."/>
            <person name="Tanaka T."/>
            <person name="Numa H."/>
            <person name="Kim J."/>
            <person name="Kawahara Y."/>
            <person name="Wakimoto H."/>
            <person name="Yang C.C."/>
            <person name="Iwamoto M."/>
            <person name="Abe T."/>
            <person name="Yamada Y."/>
            <person name="Muto A."/>
            <person name="Inokuchi H."/>
            <person name="Ikemura T."/>
            <person name="Matsumoto T."/>
            <person name="Sasaki T."/>
            <person name="Itoh T."/>
        </authorList>
    </citation>
    <scope>NUCLEOTIDE SEQUENCE [LARGE SCALE GENOMIC DNA]</scope>
    <source>
        <strain evidence="2">cv. Nipponbare</strain>
    </source>
</reference>
<dbReference type="InParanoid" id="A0A0P0VWL9"/>
<organism evidence="1 2">
    <name type="scientific">Oryza sativa subsp. japonica</name>
    <name type="common">Rice</name>
    <dbReference type="NCBI Taxonomy" id="39947"/>
    <lineage>
        <taxon>Eukaryota</taxon>
        <taxon>Viridiplantae</taxon>
        <taxon>Streptophyta</taxon>
        <taxon>Embryophyta</taxon>
        <taxon>Tracheophyta</taxon>
        <taxon>Spermatophyta</taxon>
        <taxon>Magnoliopsida</taxon>
        <taxon>Liliopsida</taxon>
        <taxon>Poales</taxon>
        <taxon>Poaceae</taxon>
        <taxon>BOP clade</taxon>
        <taxon>Oryzoideae</taxon>
        <taxon>Oryzeae</taxon>
        <taxon>Oryzinae</taxon>
        <taxon>Oryza</taxon>
        <taxon>Oryza sativa</taxon>
    </lineage>
</organism>
<protein>
    <submittedName>
        <fullName evidence="1">Os03g0312350 protein</fullName>
    </submittedName>
</protein>
<evidence type="ECO:0000313" key="2">
    <source>
        <dbReference type="Proteomes" id="UP000059680"/>
    </source>
</evidence>
<accession>A0A0P0VWL9</accession>
<dbReference type="PaxDb" id="39947-A0A0P0VWL9"/>
<sequence>MPAVLDPACTATARRCSQTSCIFPSPFPMRHSPRSPPPGVFVHRLRHHLLERLRVVHVFFFPNSYAGVHPRVHLSNEVGVLVPHEAVLHTTSWSPMHSGRRRGCNWRLRRGMPCSRWRRRRRGTARGRRRRCCPCRRRTWQSHRWRPPWRRGRRRRS</sequence>